<dbReference type="PANTHER" id="PTHR36124:SF1">
    <property type="entry name" value="ER-BOUND OXYGENASE MPAB_MPAB'_RUBBER OXYGENASE CATALYTIC DOMAIN-CONTAINING PROTEIN"/>
    <property type="match status" value="1"/>
</dbReference>
<feature type="domain" description="ER-bound oxygenase mpaB/mpaB'/Rubber oxygenase catalytic" evidence="1">
    <location>
        <begin position="75"/>
        <end position="251"/>
    </location>
</feature>
<dbReference type="AlphaFoldDB" id="A0A6J4IE76"/>
<protein>
    <submittedName>
        <fullName evidence="2">DUF2236</fullName>
    </submittedName>
</protein>
<proteinExistence type="predicted"/>
<dbReference type="GO" id="GO:0016491">
    <property type="term" value="F:oxidoreductase activity"/>
    <property type="evidence" value="ECO:0007669"/>
    <property type="project" value="InterPro"/>
</dbReference>
<evidence type="ECO:0000313" key="2">
    <source>
        <dbReference type="EMBL" id="CAA9247843.1"/>
    </source>
</evidence>
<organism evidence="2">
    <name type="scientific">uncultured Cytophagales bacterium</name>
    <dbReference type="NCBI Taxonomy" id="158755"/>
    <lineage>
        <taxon>Bacteria</taxon>
        <taxon>Pseudomonadati</taxon>
        <taxon>Bacteroidota</taxon>
        <taxon>Sphingobacteriia</taxon>
        <taxon>Sphingobacteriales</taxon>
        <taxon>environmental samples</taxon>
    </lineage>
</organism>
<dbReference type="EMBL" id="CADCTQ010000164">
    <property type="protein sequence ID" value="CAA9247843.1"/>
    <property type="molecule type" value="Genomic_DNA"/>
</dbReference>
<dbReference type="PANTHER" id="PTHR36124">
    <property type="match status" value="1"/>
</dbReference>
<dbReference type="InterPro" id="IPR046366">
    <property type="entry name" value="MPAB"/>
</dbReference>
<sequence>MTTTASKTYPVYAKRLGLLRNPAVRRELAQLDPEGDYQRIVQLLTGYEFPFDITRALELALFHTYASPRISSLLARTGQFERHGQQRYDDTSLLISWFMQEGVDSDLGRRAIEHMNRLHGSYHIPNEDYLFVLSTFVFYPVAWVNRYGWRRLTPGEERAFFLFFREVGRRMHLQNLPGTVEELRAFTDAYEQERFRYTESNRRIADATVKIVQGWFPGFLRPAVQPVFAALISEPLRQAFGYRRPPRWFRALIEGALYLRKGPLRYITLEPYPRCIANSTYRSYREGPPAIEALGPETLRRKMRG</sequence>
<gene>
    <name evidence="2" type="ORF">AVDCRST_MAG56-1779</name>
</gene>
<dbReference type="InterPro" id="IPR018713">
    <property type="entry name" value="MPAB/Lcp_cat_dom"/>
</dbReference>
<dbReference type="Pfam" id="PF09995">
    <property type="entry name" value="MPAB_Lcp_cat"/>
    <property type="match status" value="1"/>
</dbReference>
<evidence type="ECO:0000259" key="1">
    <source>
        <dbReference type="Pfam" id="PF09995"/>
    </source>
</evidence>
<name>A0A6J4IE76_9SPHI</name>
<accession>A0A6J4IE76</accession>
<reference evidence="2" key="1">
    <citation type="submission" date="2020-02" db="EMBL/GenBank/DDBJ databases">
        <authorList>
            <person name="Meier V. D."/>
        </authorList>
    </citation>
    <scope>NUCLEOTIDE SEQUENCE</scope>
    <source>
        <strain evidence="2">AVDCRST_MAG56</strain>
    </source>
</reference>